<evidence type="ECO:0000256" key="3">
    <source>
        <dbReference type="ARBA" id="ARBA00022840"/>
    </source>
</evidence>
<protein>
    <submittedName>
        <fullName evidence="6">ATP-grasp domain-containing protein</fullName>
    </submittedName>
</protein>
<name>A0ABS7J7T9_9SPHN</name>
<evidence type="ECO:0000313" key="6">
    <source>
        <dbReference type="EMBL" id="MBX7483386.1"/>
    </source>
</evidence>
<dbReference type="PANTHER" id="PTHR43585">
    <property type="entry name" value="FUMIPYRROLE BIOSYNTHESIS PROTEIN C"/>
    <property type="match status" value="1"/>
</dbReference>
<dbReference type="RefSeq" id="WP_221559053.1">
    <property type="nucleotide sequence ID" value="NZ_JAIGNO010000008.1"/>
</dbReference>
<dbReference type="InterPro" id="IPR003806">
    <property type="entry name" value="ATP-grasp_PylC-type"/>
</dbReference>
<dbReference type="InterPro" id="IPR052032">
    <property type="entry name" value="ATP-dep_AA_Ligase"/>
</dbReference>
<keyword evidence="7" id="KW-1185">Reference proteome</keyword>
<dbReference type="Proteomes" id="UP000755104">
    <property type="component" value="Unassembled WGS sequence"/>
</dbReference>
<evidence type="ECO:0000256" key="1">
    <source>
        <dbReference type="ARBA" id="ARBA00022598"/>
    </source>
</evidence>
<gene>
    <name evidence="6" type="ORF">K3174_12665</name>
</gene>
<feature type="domain" description="ATP-grasp" evidence="5">
    <location>
        <begin position="118"/>
        <end position="290"/>
    </location>
</feature>
<dbReference type="Gene3D" id="3.40.50.20">
    <property type="match status" value="1"/>
</dbReference>
<dbReference type="EMBL" id="JAIGNO010000008">
    <property type="protein sequence ID" value="MBX7483386.1"/>
    <property type="molecule type" value="Genomic_DNA"/>
</dbReference>
<evidence type="ECO:0000259" key="5">
    <source>
        <dbReference type="PROSITE" id="PS50975"/>
    </source>
</evidence>
<keyword evidence="3 4" id="KW-0067">ATP-binding</keyword>
<keyword evidence="1" id="KW-0436">Ligase</keyword>
<proteinExistence type="predicted"/>
<accession>A0ABS7J7T9</accession>
<dbReference type="Gene3D" id="3.30.470.20">
    <property type="entry name" value="ATP-grasp fold, B domain"/>
    <property type="match status" value="1"/>
</dbReference>
<keyword evidence="2 4" id="KW-0547">Nucleotide-binding</keyword>
<evidence type="ECO:0000256" key="2">
    <source>
        <dbReference type="ARBA" id="ARBA00022741"/>
    </source>
</evidence>
<sequence length="315" mass="34253">MLITSAGRRAGLVECFRASAARMDVALEVHACDLYPELSAACALADARFAAPRCTDADYIPRLLDYVRDNGIGLVVPTIDTELQPLAAARTDFASQGTYVHVSSEEAIDIVRDKKRTMDVLAKAGVPVPRTATLEQFRQDHEGWAWPLFIKPVAGSASRGIALLQDLSELKGAYSEPMLVQEALGGDEYTINLFVGEDGVMHAAIPHLRMSVRAGEVEKGRTVRRADFEIIARDLATALPGARGVLCFQLFDDPRLGPRIIEINARFGGGYPLADRAGGHFAENVLRTAIGLPLVACDDWQDGLTMLRYDNAVFV</sequence>
<reference evidence="6 7" key="1">
    <citation type="submission" date="2021-08" db="EMBL/GenBank/DDBJ databases">
        <title>Comparative Genomics Analysis of the Genus Qipengyuania Reveals Extensive Genetic Diversity and Metabolic Versatility, Including the Description of Fifteen Novel Species.</title>
        <authorList>
            <person name="Liu Y."/>
        </authorList>
    </citation>
    <scope>NUCLEOTIDE SEQUENCE [LARGE SCALE GENOMIC DNA]</scope>
    <source>
        <strain evidence="6 7">6D47A</strain>
    </source>
</reference>
<dbReference type="SUPFAM" id="SSF56059">
    <property type="entry name" value="Glutathione synthetase ATP-binding domain-like"/>
    <property type="match status" value="1"/>
</dbReference>
<dbReference type="Pfam" id="PF21360">
    <property type="entry name" value="PylC-like_N"/>
    <property type="match status" value="1"/>
</dbReference>
<dbReference type="PROSITE" id="PS50975">
    <property type="entry name" value="ATP_GRASP"/>
    <property type="match status" value="1"/>
</dbReference>
<dbReference type="PANTHER" id="PTHR43585:SF2">
    <property type="entry name" value="ATP-GRASP ENZYME FSQD"/>
    <property type="match status" value="1"/>
</dbReference>
<dbReference type="InterPro" id="IPR011761">
    <property type="entry name" value="ATP-grasp"/>
</dbReference>
<dbReference type="Pfam" id="PF02655">
    <property type="entry name" value="ATP-grasp_3"/>
    <property type="match status" value="1"/>
</dbReference>
<dbReference type="Gene3D" id="3.30.1490.20">
    <property type="entry name" value="ATP-grasp fold, A domain"/>
    <property type="match status" value="1"/>
</dbReference>
<evidence type="ECO:0000313" key="7">
    <source>
        <dbReference type="Proteomes" id="UP000755104"/>
    </source>
</evidence>
<dbReference type="InterPro" id="IPR013815">
    <property type="entry name" value="ATP_grasp_subdomain_1"/>
</dbReference>
<comment type="caution">
    <text evidence="6">The sequence shown here is derived from an EMBL/GenBank/DDBJ whole genome shotgun (WGS) entry which is preliminary data.</text>
</comment>
<dbReference type="InterPro" id="IPR048764">
    <property type="entry name" value="PylC_N"/>
</dbReference>
<organism evidence="6 7">
    <name type="scientific">Qipengyuania qiaonensis</name>
    <dbReference type="NCBI Taxonomy" id="2867240"/>
    <lineage>
        <taxon>Bacteria</taxon>
        <taxon>Pseudomonadati</taxon>
        <taxon>Pseudomonadota</taxon>
        <taxon>Alphaproteobacteria</taxon>
        <taxon>Sphingomonadales</taxon>
        <taxon>Erythrobacteraceae</taxon>
        <taxon>Qipengyuania</taxon>
    </lineage>
</organism>
<evidence type="ECO:0000256" key="4">
    <source>
        <dbReference type="PROSITE-ProRule" id="PRU00409"/>
    </source>
</evidence>